<accession>S3HL06</accession>
<evidence type="ECO:0000313" key="2">
    <source>
        <dbReference type="Proteomes" id="UP000014411"/>
    </source>
</evidence>
<keyword evidence="2" id="KW-1185">Reference proteome</keyword>
<dbReference type="EMBL" id="AEYE02000005">
    <property type="protein sequence ID" value="EPE99507.1"/>
    <property type="molecule type" value="Genomic_DNA"/>
</dbReference>
<reference evidence="1 2" key="1">
    <citation type="journal article" date="2012" name="J. Bacteriol.">
        <title>Genome sequence of Rhizobium grahamii CCGE502, a broad-host-range symbiont with low nodulation competitiveness in Phaseolus vulgaris.</title>
        <authorList>
            <person name="Althabegoiti M.J."/>
            <person name="Lozano L."/>
            <person name="Torres-Tejerizo G."/>
            <person name="Ormeno-Orrillo E."/>
            <person name="Rogel M.A."/>
            <person name="Gonzalez V."/>
            <person name="Martinez-Romero E."/>
        </authorList>
    </citation>
    <scope>NUCLEOTIDE SEQUENCE [LARGE SCALE GENOMIC DNA]</scope>
    <source>
        <strain evidence="1 2">CCGE 502</strain>
    </source>
</reference>
<name>S3HL06_9HYPH</name>
<proteinExistence type="predicted"/>
<gene>
    <name evidence="1" type="ORF">RGCCGE502_04970</name>
</gene>
<dbReference type="HOGENOM" id="CLU_2207931_0_0_5"/>
<dbReference type="RefSeq" id="WP_016553067.1">
    <property type="nucleotide sequence ID" value="NZ_AEYE02000005.1"/>
</dbReference>
<organism evidence="1 2">
    <name type="scientific">Rhizobium grahamii CCGE 502</name>
    <dbReference type="NCBI Taxonomy" id="990285"/>
    <lineage>
        <taxon>Bacteria</taxon>
        <taxon>Pseudomonadati</taxon>
        <taxon>Pseudomonadota</taxon>
        <taxon>Alphaproteobacteria</taxon>
        <taxon>Hyphomicrobiales</taxon>
        <taxon>Rhizobiaceae</taxon>
        <taxon>Rhizobium/Agrobacterium group</taxon>
        <taxon>Rhizobium</taxon>
    </lineage>
</organism>
<sequence length="107" mass="11972">MEVTRFPATEKPRLRIASKLEDRDMPDYQLRQVLAASDKLSLVNKDLANAAVRIVNDDALGPGDALMDGETLRELLPAVLNIINLCSSNRDRDLSRAVRQWLQVNGE</sequence>
<comment type="caution">
    <text evidence="1">The sequence shown here is derived from an EMBL/GenBank/DDBJ whole genome shotgun (WGS) entry which is preliminary data.</text>
</comment>
<dbReference type="STRING" id="990285.RGCCGE502_04970"/>
<protein>
    <submittedName>
        <fullName evidence="1">Uncharacterized protein</fullName>
    </submittedName>
</protein>
<dbReference type="Proteomes" id="UP000014411">
    <property type="component" value="Unassembled WGS sequence"/>
</dbReference>
<evidence type="ECO:0000313" key="1">
    <source>
        <dbReference type="EMBL" id="EPE99507.1"/>
    </source>
</evidence>
<dbReference type="AlphaFoldDB" id="S3HL06"/>